<dbReference type="InterPro" id="IPR018931">
    <property type="entry name" value="DUF2520"/>
</dbReference>
<dbReference type="Gene3D" id="1.10.1040.20">
    <property type="entry name" value="ProC-like, C-terminal domain"/>
    <property type="match status" value="1"/>
</dbReference>
<dbReference type="SUPFAM" id="SSF51735">
    <property type="entry name" value="NAD(P)-binding Rossmann-fold domains"/>
    <property type="match status" value="1"/>
</dbReference>
<dbReference type="PANTHER" id="PTHR40459:SF1">
    <property type="entry name" value="CONSERVED HYPOTHETICAL ALANINE AND LEUCINE RICH PROTEIN"/>
    <property type="match status" value="1"/>
</dbReference>
<accession>A0ABT2TJ13</accession>
<dbReference type="PANTHER" id="PTHR40459">
    <property type="entry name" value="CONSERVED HYPOTHETICAL ALANINE AND LEUCINE RICH PROTEIN"/>
    <property type="match status" value="1"/>
</dbReference>
<evidence type="ECO:0000259" key="2">
    <source>
        <dbReference type="Pfam" id="PF10728"/>
    </source>
</evidence>
<keyword evidence="4" id="KW-1185">Reference proteome</keyword>
<dbReference type="SUPFAM" id="SSF48179">
    <property type="entry name" value="6-phosphogluconate dehydrogenase C-terminal domain-like"/>
    <property type="match status" value="1"/>
</dbReference>
<feature type="domain" description="DUF2520" evidence="2">
    <location>
        <begin position="133"/>
        <end position="257"/>
    </location>
</feature>
<protein>
    <submittedName>
        <fullName evidence="3">DUF2520 domain-containing protein</fullName>
    </submittedName>
</protein>
<evidence type="ECO:0000313" key="3">
    <source>
        <dbReference type="EMBL" id="MCU6761504.1"/>
    </source>
</evidence>
<dbReference type="InterPro" id="IPR028939">
    <property type="entry name" value="P5C_Rdtase_cat_N"/>
</dbReference>
<organism evidence="3 4">
    <name type="scientific">Brotonthovivens ammoniilytica</name>
    <dbReference type="NCBI Taxonomy" id="2981725"/>
    <lineage>
        <taxon>Bacteria</taxon>
        <taxon>Bacillati</taxon>
        <taxon>Bacillota</taxon>
        <taxon>Clostridia</taxon>
        <taxon>Lachnospirales</taxon>
        <taxon>Lachnospiraceae</taxon>
        <taxon>Brotonthovivens</taxon>
    </lineage>
</organism>
<dbReference type="Pfam" id="PF03807">
    <property type="entry name" value="F420_oxidored"/>
    <property type="match status" value="1"/>
</dbReference>
<dbReference type="Gene3D" id="3.40.50.720">
    <property type="entry name" value="NAD(P)-binding Rossmann-like Domain"/>
    <property type="match status" value="1"/>
</dbReference>
<dbReference type="RefSeq" id="WP_158424300.1">
    <property type="nucleotide sequence ID" value="NZ_JAOQJQ010000001.1"/>
</dbReference>
<proteinExistence type="predicted"/>
<dbReference type="InterPro" id="IPR036291">
    <property type="entry name" value="NAD(P)-bd_dom_sf"/>
</dbReference>
<feature type="domain" description="Pyrroline-5-carboxylate reductase catalytic N-terminal" evidence="1">
    <location>
        <begin position="3"/>
        <end position="78"/>
    </location>
</feature>
<dbReference type="Proteomes" id="UP001652442">
    <property type="component" value="Unassembled WGS sequence"/>
</dbReference>
<gene>
    <name evidence="3" type="ORF">OCV88_04005</name>
</gene>
<dbReference type="InterPro" id="IPR008927">
    <property type="entry name" value="6-PGluconate_DH-like_C_sf"/>
</dbReference>
<dbReference type="InterPro" id="IPR037108">
    <property type="entry name" value="TM1727-like_C_sf"/>
</dbReference>
<dbReference type="Pfam" id="PF10728">
    <property type="entry name" value="DUF2520"/>
    <property type="match status" value="1"/>
</dbReference>
<dbReference type="EMBL" id="JAOQJQ010000001">
    <property type="protein sequence ID" value="MCU6761504.1"/>
    <property type="molecule type" value="Genomic_DNA"/>
</dbReference>
<evidence type="ECO:0000259" key="1">
    <source>
        <dbReference type="Pfam" id="PF03807"/>
    </source>
</evidence>
<reference evidence="3 4" key="1">
    <citation type="journal article" date="2021" name="ISME Commun">
        <title>Automated analysis of genomic sequences facilitates high-throughput and comprehensive description of bacteria.</title>
        <authorList>
            <person name="Hitch T.C.A."/>
        </authorList>
    </citation>
    <scope>NUCLEOTIDE SEQUENCE [LARGE SCALE GENOMIC DNA]</scope>
    <source>
        <strain evidence="3 4">Sanger_109</strain>
    </source>
</reference>
<name>A0ABT2TJ13_9FIRM</name>
<evidence type="ECO:0000313" key="4">
    <source>
        <dbReference type="Proteomes" id="UP001652442"/>
    </source>
</evidence>
<sequence>MNIGFIGAGKVGVSLGKYLTERGVHVTGYYSKNPKSAQEAANFTNTRRYEKIRYLVEDSDAVFLSVPDGVIAKVWEQLKMLPIENKIFSHFSGSLSSNIFSDISRYHAYGYSIHPLFAINDKYNSYKELSHAFFTIEGHEAYLNDFLRLFQSFGNPVEVISAENKIRYHASAAMASNLYVGLVSMCEQMLIDCGFTAVNAHRALAPLIHGNAENIIAYGPKDALTGPVERNDLSTVLDHLGALRAEEKEVYQVLSRQVVKVACQKHKDRDYKVLEDILK</sequence>
<comment type="caution">
    <text evidence="3">The sequence shown here is derived from an EMBL/GenBank/DDBJ whole genome shotgun (WGS) entry which is preliminary data.</text>
</comment>